<gene>
    <name evidence="2" type="ORF">HERIO_784</name>
</gene>
<dbReference type="AlphaFoldDB" id="A0A1X0QCF3"/>
<feature type="region of interest" description="Disordered" evidence="1">
    <location>
        <begin position="24"/>
        <end position="73"/>
    </location>
</feature>
<feature type="compositionally biased region" description="Basic and acidic residues" evidence="1">
    <location>
        <begin position="26"/>
        <end position="73"/>
    </location>
</feature>
<organism evidence="2 3">
    <name type="scientific">Hepatospora eriocheir</name>
    <dbReference type="NCBI Taxonomy" id="1081669"/>
    <lineage>
        <taxon>Eukaryota</taxon>
        <taxon>Fungi</taxon>
        <taxon>Fungi incertae sedis</taxon>
        <taxon>Microsporidia</taxon>
        <taxon>Hepatosporidae</taxon>
        <taxon>Hepatospora</taxon>
    </lineage>
</organism>
<dbReference type="EMBL" id="LVKB01000026">
    <property type="protein sequence ID" value="ORD97363.1"/>
    <property type="molecule type" value="Genomic_DNA"/>
</dbReference>
<comment type="caution">
    <text evidence="2">The sequence shown here is derived from an EMBL/GenBank/DDBJ whole genome shotgun (WGS) entry which is preliminary data.</text>
</comment>
<evidence type="ECO:0000256" key="1">
    <source>
        <dbReference type="SAM" id="MobiDB-lite"/>
    </source>
</evidence>
<dbReference type="VEuPathDB" id="MicrosporidiaDB:HERIO_784"/>
<feature type="compositionally biased region" description="Polar residues" evidence="1">
    <location>
        <begin position="110"/>
        <end position="124"/>
    </location>
</feature>
<proteinExistence type="predicted"/>
<feature type="region of interest" description="Disordered" evidence="1">
    <location>
        <begin position="95"/>
        <end position="138"/>
    </location>
</feature>
<accession>A0A1X0QCF3</accession>
<feature type="compositionally biased region" description="Basic and acidic residues" evidence="1">
    <location>
        <begin position="95"/>
        <end position="109"/>
    </location>
</feature>
<evidence type="ECO:0000313" key="3">
    <source>
        <dbReference type="Proteomes" id="UP000192356"/>
    </source>
</evidence>
<protein>
    <submittedName>
        <fullName evidence="2">Uncharacterized protein</fullName>
    </submittedName>
</protein>
<sequence length="272" mass="32292">MCTDINDQDVDEIIETKRILKKRKPKEVNDYTTKQDLKIHENKRDKNLESSKIDQRIEKSTEISNNKSEDKTDVIDKKEIEHIKKEIKNIKQEINKKLDKPVNDNKTEKPNNTQNTSNSGFNNDQQSQSSLYLKSQEKPTIYKIDPNKEVKENERFKLKLKKDFKIDKRFVDNPTKKSIKVVDDKGKIRNVEYNLENLKPISVYYDFKSPNSSEKYRFFNKNSPNTYNEDIKTGKVSHKNLLIDNYQTHHLHTKPQKHNFNFTGDRIYLIQN</sequence>
<dbReference type="Proteomes" id="UP000192356">
    <property type="component" value="Unassembled WGS sequence"/>
</dbReference>
<dbReference type="VEuPathDB" id="MicrosporidiaDB:A0H76_432"/>
<evidence type="ECO:0000313" key="2">
    <source>
        <dbReference type="EMBL" id="ORD97363.1"/>
    </source>
</evidence>
<feature type="compositionally biased region" description="Low complexity" evidence="1">
    <location>
        <begin position="125"/>
        <end position="134"/>
    </location>
</feature>
<name>A0A1X0QCF3_9MICR</name>
<reference evidence="2 3" key="1">
    <citation type="journal article" date="2017" name="Environ. Microbiol.">
        <title>Decay of the glycolytic pathway and adaptation to intranuclear parasitism within Enterocytozoonidae microsporidia.</title>
        <authorList>
            <person name="Wiredu Boakye D."/>
            <person name="Jaroenlak P."/>
            <person name="Prachumwat A."/>
            <person name="Williams T.A."/>
            <person name="Bateman K.S."/>
            <person name="Itsathitphaisarn O."/>
            <person name="Sritunyalucksana K."/>
            <person name="Paszkiewicz K.H."/>
            <person name="Moore K.A."/>
            <person name="Stentiford G.D."/>
            <person name="Williams B.A."/>
        </authorList>
    </citation>
    <scope>NUCLEOTIDE SEQUENCE [LARGE SCALE GENOMIC DNA]</scope>
    <source>
        <strain evidence="2 3">GB1</strain>
    </source>
</reference>
<keyword evidence="3" id="KW-1185">Reference proteome</keyword>